<dbReference type="Proteomes" id="UP000279833">
    <property type="component" value="Unassembled WGS sequence"/>
</dbReference>
<reference evidence="4" key="1">
    <citation type="submission" date="2016-06" db="UniProtKB">
        <authorList>
            <consortium name="WormBaseParasite"/>
        </authorList>
    </citation>
    <scope>IDENTIFICATION</scope>
</reference>
<dbReference type="WBParaSite" id="SCUD_0001326601-mRNA-1">
    <property type="protein sequence ID" value="SCUD_0001326601-mRNA-1"/>
    <property type="gene ID" value="SCUD_0001326601"/>
</dbReference>
<accession>A0A183KE20</accession>
<proteinExistence type="predicted"/>
<dbReference type="AlphaFoldDB" id="A0A183KE20"/>
<protein>
    <submittedName>
        <fullName evidence="4">BZIP domain-containing protein</fullName>
    </submittedName>
</protein>
<feature type="compositionally biased region" description="Basic and acidic residues" evidence="1">
    <location>
        <begin position="109"/>
        <end position="118"/>
    </location>
</feature>
<gene>
    <name evidence="2" type="ORF">SCUD_LOCUS13260</name>
</gene>
<sequence length="204" mass="23768">MNQREAQRNSGNISRQSKFVEPDNRAIPACFEMAALKVRVSRNEFGKRKRERQKNTVRRELDVDIEKMNNHRKQLVMITRDRFLWKMLLSGLCSFTSGNRYQSQSSSSESDREDVTPFRRTDNFILTNHWDKNNNPKLNGVQIQNENEGYNTIKKKMFNDLQTYGLSLSSQKPKHKTSSIIVTAKNPLTSGEQQRHSIADYVLL</sequence>
<keyword evidence="3" id="KW-1185">Reference proteome</keyword>
<evidence type="ECO:0000313" key="2">
    <source>
        <dbReference type="EMBL" id="VDP51952.1"/>
    </source>
</evidence>
<organism evidence="4">
    <name type="scientific">Schistosoma curassoni</name>
    <dbReference type="NCBI Taxonomy" id="6186"/>
    <lineage>
        <taxon>Eukaryota</taxon>
        <taxon>Metazoa</taxon>
        <taxon>Spiralia</taxon>
        <taxon>Lophotrochozoa</taxon>
        <taxon>Platyhelminthes</taxon>
        <taxon>Trematoda</taxon>
        <taxon>Digenea</taxon>
        <taxon>Strigeidida</taxon>
        <taxon>Schistosomatoidea</taxon>
        <taxon>Schistosomatidae</taxon>
        <taxon>Schistosoma</taxon>
    </lineage>
</organism>
<evidence type="ECO:0000256" key="1">
    <source>
        <dbReference type="SAM" id="MobiDB-lite"/>
    </source>
</evidence>
<reference evidence="2 3" key="2">
    <citation type="submission" date="2018-11" db="EMBL/GenBank/DDBJ databases">
        <authorList>
            <consortium name="Pathogen Informatics"/>
        </authorList>
    </citation>
    <scope>NUCLEOTIDE SEQUENCE [LARGE SCALE GENOMIC DNA]</scope>
    <source>
        <strain evidence="2">Dakar</strain>
        <strain evidence="3">Dakar, Senegal</strain>
    </source>
</reference>
<feature type="region of interest" description="Disordered" evidence="1">
    <location>
        <begin position="99"/>
        <end position="118"/>
    </location>
</feature>
<dbReference type="EMBL" id="UZAK01035740">
    <property type="protein sequence ID" value="VDP51952.1"/>
    <property type="molecule type" value="Genomic_DNA"/>
</dbReference>
<evidence type="ECO:0000313" key="3">
    <source>
        <dbReference type="Proteomes" id="UP000279833"/>
    </source>
</evidence>
<evidence type="ECO:0000313" key="4">
    <source>
        <dbReference type="WBParaSite" id="SCUD_0001326601-mRNA-1"/>
    </source>
</evidence>
<name>A0A183KE20_9TREM</name>